<dbReference type="Gene3D" id="1.20.5.2050">
    <property type="match status" value="1"/>
</dbReference>
<proteinExistence type="predicted"/>
<gene>
    <name evidence="1" type="ORF">SCF082_LOCUS10297</name>
</gene>
<dbReference type="EMBL" id="CAXAMM010006003">
    <property type="protein sequence ID" value="CAK9009465.1"/>
    <property type="molecule type" value="Genomic_DNA"/>
</dbReference>
<name>A0ABP0J4Z7_9DINO</name>
<comment type="caution">
    <text evidence="1">The sequence shown here is derived from an EMBL/GenBank/DDBJ whole genome shotgun (WGS) entry which is preliminary data.</text>
</comment>
<evidence type="ECO:0000313" key="2">
    <source>
        <dbReference type="Proteomes" id="UP001642464"/>
    </source>
</evidence>
<protein>
    <submittedName>
        <fullName evidence="1">Uncharacterized protein</fullName>
    </submittedName>
</protein>
<dbReference type="Proteomes" id="UP001642464">
    <property type="component" value="Unassembled WGS sequence"/>
</dbReference>
<evidence type="ECO:0000313" key="1">
    <source>
        <dbReference type="EMBL" id="CAK9009465.1"/>
    </source>
</evidence>
<keyword evidence="2" id="KW-1185">Reference proteome</keyword>
<organism evidence="1 2">
    <name type="scientific">Durusdinium trenchii</name>
    <dbReference type="NCBI Taxonomy" id="1381693"/>
    <lineage>
        <taxon>Eukaryota</taxon>
        <taxon>Sar</taxon>
        <taxon>Alveolata</taxon>
        <taxon>Dinophyceae</taxon>
        <taxon>Suessiales</taxon>
        <taxon>Symbiodiniaceae</taxon>
        <taxon>Durusdinium</taxon>
    </lineage>
</organism>
<sequence length="193" mass="21173">MPPKKGPTVKGRAGVGSASKRVTEAAKRGPKTKALPPLKAKATTKRFESATKKSGLTNILWDPSSSAWQINYPTFDEEGRITGNKSRTFPVSKYLTDGRDESAAEQAALASAQDFRRRLRKNGTMLAKGEATWCRARQRWRAKVTTKNGRVIFGNYFTDKAQAFTEAQELAPAYGVQGPKRLARPRKAASASK</sequence>
<accession>A0ABP0J4Z7</accession>
<reference evidence="1 2" key="1">
    <citation type="submission" date="2024-02" db="EMBL/GenBank/DDBJ databases">
        <authorList>
            <person name="Chen Y."/>
            <person name="Shah S."/>
            <person name="Dougan E. K."/>
            <person name="Thang M."/>
            <person name="Chan C."/>
        </authorList>
    </citation>
    <scope>NUCLEOTIDE SEQUENCE [LARGE SCALE GENOMIC DNA]</scope>
</reference>